<dbReference type="GO" id="GO:0016787">
    <property type="term" value="F:hydrolase activity"/>
    <property type="evidence" value="ECO:0007669"/>
    <property type="project" value="UniProtKB-KW"/>
</dbReference>
<reference evidence="3" key="1">
    <citation type="submission" date="2023-06" db="EMBL/GenBank/DDBJ databases">
        <title>Draft genome sequence of Nocardioides sp. SOB77.</title>
        <authorList>
            <person name="Zhang G."/>
        </authorList>
    </citation>
    <scope>NUCLEOTIDE SEQUENCE</scope>
    <source>
        <strain evidence="3">SOB77</strain>
    </source>
</reference>
<dbReference type="InterPro" id="IPR036962">
    <property type="entry name" value="Glyco_hydro_3_N_sf"/>
</dbReference>
<protein>
    <submittedName>
        <fullName evidence="3">Glycoside hydrolase family 3 N-terminal domain-containing protein</fullName>
    </submittedName>
</protein>
<dbReference type="InterPro" id="IPR026891">
    <property type="entry name" value="Fn3-like"/>
</dbReference>
<feature type="domain" description="Fibronectin type III-like" evidence="2">
    <location>
        <begin position="666"/>
        <end position="735"/>
    </location>
</feature>
<dbReference type="Proteomes" id="UP001168620">
    <property type="component" value="Unassembled WGS sequence"/>
</dbReference>
<sequence length="768" mass="80562">MTDPWQDTSLPTDARVADLVGRMTLAEKVAQLSGIWGVDPDVGDMAPMLREALAAGQRFEDLVRDGLGQLTRPFGTDPVEPADGLRSLAERQRQVVAANRFGIPAQVHEECLTGLAAWQATVFPNPLCWAATFDPDLVERMGARIGTTMRGLGVHQGLAPVLDVVRDLRWGRVEETMGEDPYLVGAIGSAYVRGLESTGVVATLKHFAGYSASRAARNLAPVPLGPRELADVILPPFEMALRAGARSVMNSYTDTDGVPAAADRALLTTLLRDTYGFTGTVVADYFSIAFLESLHHVAEDLDEAARLALEAGIDVELPSTNAYGEPLLAAVGAGLVDEKLVDRALVRVLQQKCELGLLDPGWAPVEAGDGPDGAVDLDPPEARAMALEVARRSVVLLANEGDALPLAPGARLAVVGPRADTPEAMLGCYSFPMHVLVHHPGTEPGLEIRTVREALAETFEVTSALGCPVLGGSDADIAEAAAVATDADVCVVVLGDRAGLFGNGTSGEGCDVADLTLPGRQEELLEALLATGTPVVAVLLVGRPYDLTRQVDRLAALVCGFFPGEEGATAVADVLAGRVAPTGRLPVSFPGPGSTQPSTYLASALGQRSEVSVVDPTPLFPFGHGQSWAAATWDDATVVGGPEWATDGACELVVGLTGDPEQATSEVVQVYLHDRAASVVRPVQQLVAAARVDLAAGERAEVRFALHADLTSFTGRDLVRLVEPGAVELRVGASSGDVRSVVELRLTGSVREVGPDRVLEPTVTVVRG</sequence>
<dbReference type="SMART" id="SM01217">
    <property type="entry name" value="Fn3_like"/>
    <property type="match status" value="1"/>
</dbReference>
<dbReference type="InterPro" id="IPR036881">
    <property type="entry name" value="Glyco_hydro_3_C_sf"/>
</dbReference>
<dbReference type="InterPro" id="IPR002772">
    <property type="entry name" value="Glyco_hydro_3_C"/>
</dbReference>
<dbReference type="SUPFAM" id="SSF51445">
    <property type="entry name" value="(Trans)glycosidases"/>
    <property type="match status" value="1"/>
</dbReference>
<dbReference type="Gene3D" id="3.40.50.1700">
    <property type="entry name" value="Glycoside hydrolase family 3 C-terminal domain"/>
    <property type="match status" value="1"/>
</dbReference>
<comment type="caution">
    <text evidence="3">The sequence shown here is derived from an EMBL/GenBank/DDBJ whole genome shotgun (WGS) entry which is preliminary data.</text>
</comment>
<dbReference type="InterPro" id="IPR001764">
    <property type="entry name" value="Glyco_hydro_3_N"/>
</dbReference>
<dbReference type="Pfam" id="PF14310">
    <property type="entry name" value="Fn3-like"/>
    <property type="match status" value="1"/>
</dbReference>
<dbReference type="InterPro" id="IPR051915">
    <property type="entry name" value="Cellulose_Degrad_GH3"/>
</dbReference>
<dbReference type="Gene3D" id="3.20.20.300">
    <property type="entry name" value="Glycoside hydrolase, family 3, N-terminal domain"/>
    <property type="match status" value="1"/>
</dbReference>
<dbReference type="InterPro" id="IPR013783">
    <property type="entry name" value="Ig-like_fold"/>
</dbReference>
<dbReference type="Pfam" id="PF01915">
    <property type="entry name" value="Glyco_hydro_3_C"/>
    <property type="match status" value="1"/>
</dbReference>
<dbReference type="InterPro" id="IPR017853">
    <property type="entry name" value="GH"/>
</dbReference>
<dbReference type="EMBL" id="JAUHJQ010000003">
    <property type="protein sequence ID" value="MDN4173368.1"/>
    <property type="molecule type" value="Genomic_DNA"/>
</dbReference>
<evidence type="ECO:0000313" key="3">
    <source>
        <dbReference type="EMBL" id="MDN4173368.1"/>
    </source>
</evidence>
<keyword evidence="4" id="KW-1185">Reference proteome</keyword>
<gene>
    <name evidence="3" type="ORF">QWY28_10470</name>
</gene>
<keyword evidence="1 3" id="KW-0378">Hydrolase</keyword>
<dbReference type="RefSeq" id="WP_300952475.1">
    <property type="nucleotide sequence ID" value="NZ_JAUHJQ010000003.1"/>
</dbReference>
<dbReference type="PANTHER" id="PTHR30620:SF123">
    <property type="entry name" value="BETA-XYLOSIDASE"/>
    <property type="match status" value="1"/>
</dbReference>
<organism evidence="3 4">
    <name type="scientific">Nocardioides oceani</name>
    <dbReference type="NCBI Taxonomy" id="3058369"/>
    <lineage>
        <taxon>Bacteria</taxon>
        <taxon>Bacillati</taxon>
        <taxon>Actinomycetota</taxon>
        <taxon>Actinomycetes</taxon>
        <taxon>Propionibacteriales</taxon>
        <taxon>Nocardioidaceae</taxon>
        <taxon>Nocardioides</taxon>
    </lineage>
</organism>
<evidence type="ECO:0000259" key="2">
    <source>
        <dbReference type="SMART" id="SM01217"/>
    </source>
</evidence>
<proteinExistence type="predicted"/>
<name>A0ABT8FFB3_9ACTN</name>
<evidence type="ECO:0000313" key="4">
    <source>
        <dbReference type="Proteomes" id="UP001168620"/>
    </source>
</evidence>
<dbReference type="Pfam" id="PF00933">
    <property type="entry name" value="Glyco_hydro_3"/>
    <property type="match status" value="1"/>
</dbReference>
<accession>A0ABT8FFB3</accession>
<dbReference type="PRINTS" id="PR00133">
    <property type="entry name" value="GLHYDRLASE3"/>
</dbReference>
<dbReference type="SUPFAM" id="SSF52279">
    <property type="entry name" value="Beta-D-glucan exohydrolase, C-terminal domain"/>
    <property type="match status" value="1"/>
</dbReference>
<dbReference type="Gene3D" id="2.60.40.10">
    <property type="entry name" value="Immunoglobulins"/>
    <property type="match status" value="1"/>
</dbReference>
<evidence type="ECO:0000256" key="1">
    <source>
        <dbReference type="ARBA" id="ARBA00022801"/>
    </source>
</evidence>
<dbReference type="PANTHER" id="PTHR30620">
    <property type="entry name" value="PERIPLASMIC BETA-GLUCOSIDASE-RELATED"/>
    <property type="match status" value="1"/>
</dbReference>